<feature type="non-terminal residue" evidence="1">
    <location>
        <position position="1"/>
    </location>
</feature>
<gene>
    <name evidence="1" type="ORF">BSTEL_2208</name>
</gene>
<accession>A0A087D7R8</accession>
<dbReference type="AlphaFoldDB" id="A0A087D7R8"/>
<comment type="caution">
    <text evidence="1">The sequence shown here is derived from an EMBL/GenBank/DDBJ whole genome shotgun (WGS) entry which is preliminary data.</text>
</comment>
<dbReference type="Proteomes" id="UP000029004">
    <property type="component" value="Unassembled WGS sequence"/>
</dbReference>
<proteinExistence type="predicted"/>
<evidence type="ECO:0000313" key="1">
    <source>
        <dbReference type="EMBL" id="KFI91568.1"/>
    </source>
</evidence>
<sequence length="178" mass="19544">ARRAPGRYDAGFGSAARAASASWCARRSTCALKRMICCESARLTAWMKSPTCSICTHRFARSMMSPSRRLPIMRPYAVSTALRCASSSLEKIHARSRAGSFTCMRCQLLIAVIVEPLKRTSPSSKPPCTMHVLNAHRPSVSMIFDQLEVISGGTWPAFFNRAIHEVSCARICPVTYAG</sequence>
<dbReference type="EMBL" id="JGZP01000037">
    <property type="protein sequence ID" value="KFI91568.1"/>
    <property type="molecule type" value="Genomic_DNA"/>
</dbReference>
<keyword evidence="2" id="KW-1185">Reference proteome</keyword>
<organism evidence="1 2">
    <name type="scientific">Bifidobacterium stellenboschense</name>
    <dbReference type="NCBI Taxonomy" id="762211"/>
    <lineage>
        <taxon>Bacteria</taxon>
        <taxon>Bacillati</taxon>
        <taxon>Actinomycetota</taxon>
        <taxon>Actinomycetes</taxon>
        <taxon>Bifidobacteriales</taxon>
        <taxon>Bifidobacteriaceae</taxon>
        <taxon>Bifidobacterium</taxon>
    </lineage>
</organism>
<name>A0A087D7R8_9BIFI</name>
<reference evidence="1 2" key="1">
    <citation type="submission" date="2014-03" db="EMBL/GenBank/DDBJ databases">
        <title>Genomics of Bifidobacteria.</title>
        <authorList>
            <person name="Ventura M."/>
            <person name="Milani C."/>
            <person name="Lugli G.A."/>
        </authorList>
    </citation>
    <scope>NUCLEOTIDE SEQUENCE [LARGE SCALE GENOMIC DNA]</scope>
    <source>
        <strain evidence="1 2">DSM 23968</strain>
    </source>
</reference>
<evidence type="ECO:0000313" key="2">
    <source>
        <dbReference type="Proteomes" id="UP000029004"/>
    </source>
</evidence>
<protein>
    <submittedName>
        <fullName evidence="1">Uncharacterized protein</fullName>
    </submittedName>
</protein>